<comment type="caution">
    <text evidence="3">The sequence shown here is derived from an EMBL/GenBank/DDBJ whole genome shotgun (WGS) entry which is preliminary data.</text>
</comment>
<dbReference type="OMA" id="VIGCDSV"/>
<dbReference type="CDD" id="cd00555">
    <property type="entry name" value="Maf"/>
    <property type="match status" value="1"/>
</dbReference>
<proteinExistence type="inferred from homology"/>
<evidence type="ECO:0000256" key="2">
    <source>
        <dbReference type="ARBA" id="ARBA00022801"/>
    </source>
</evidence>
<reference evidence="3" key="1">
    <citation type="submission" date="2021-08" db="EMBL/GenBank/DDBJ databases">
        <title>WGS assembly of Ceratopteris richardii.</title>
        <authorList>
            <person name="Marchant D.B."/>
            <person name="Chen G."/>
            <person name="Jenkins J."/>
            <person name="Shu S."/>
            <person name="Leebens-Mack J."/>
            <person name="Grimwood J."/>
            <person name="Schmutz J."/>
            <person name="Soltis P."/>
            <person name="Soltis D."/>
            <person name="Chen Z.-H."/>
        </authorList>
    </citation>
    <scope>NUCLEOTIDE SEQUENCE</scope>
    <source>
        <strain evidence="3">Whitten #5841</strain>
        <tissue evidence="3">Leaf</tissue>
    </source>
</reference>
<dbReference type="PIRSF" id="PIRSF006305">
    <property type="entry name" value="Maf"/>
    <property type="match status" value="1"/>
</dbReference>
<name>A0A8T2THR3_CERRI</name>
<keyword evidence="2" id="KW-0378">Hydrolase</keyword>
<comment type="cofactor">
    <cofactor evidence="1">
        <name>a divalent metal cation</name>
        <dbReference type="ChEBI" id="CHEBI:60240"/>
    </cofactor>
</comment>
<dbReference type="OrthoDB" id="10267058at2759"/>
<dbReference type="NCBIfam" id="TIGR00172">
    <property type="entry name" value="maf"/>
    <property type="match status" value="1"/>
</dbReference>
<dbReference type="PANTHER" id="PTHR43213:SF5">
    <property type="entry name" value="BIFUNCTIONAL DTTP_UTP PYROPHOSPHATASE_METHYLTRANSFERASE PROTEIN-RELATED"/>
    <property type="match status" value="1"/>
</dbReference>
<sequence length="221" mass="24148">MLIQHLPLLSTKRIVLASASPRRSQLLQSLGLNMEIIPSTFDETLNKSSFSSAGEYAAETALHKAIEVSRRTYRASDQTQADIVIGADTVVELEGMILEKPTDEDDAAHMLFKLSGRQHRVFTGVSLIFPSACDPVLGKTPLVHTFWEETSVDFGELKKEAIEAYVRSGEPMDKAGAYGIQGIGGSFVKSVTGCFYNVVGFPLYRFSVELDKLIAKGALCL</sequence>
<dbReference type="Gene3D" id="3.90.950.10">
    <property type="match status" value="1"/>
</dbReference>
<dbReference type="GO" id="GO:0047429">
    <property type="term" value="F:nucleoside triphosphate diphosphatase activity"/>
    <property type="evidence" value="ECO:0007669"/>
    <property type="project" value="InterPro"/>
</dbReference>
<dbReference type="AlphaFoldDB" id="A0A8T2THR3"/>
<dbReference type="PANTHER" id="PTHR43213">
    <property type="entry name" value="BIFUNCTIONAL DTTP/UTP PYROPHOSPHATASE/METHYLTRANSFERASE PROTEIN-RELATED"/>
    <property type="match status" value="1"/>
</dbReference>
<evidence type="ECO:0000256" key="1">
    <source>
        <dbReference type="ARBA" id="ARBA00001968"/>
    </source>
</evidence>
<dbReference type="InterPro" id="IPR029001">
    <property type="entry name" value="ITPase-like_fam"/>
</dbReference>
<keyword evidence="4" id="KW-1185">Reference proteome</keyword>
<dbReference type="InterPro" id="IPR003697">
    <property type="entry name" value="Maf-like"/>
</dbReference>
<accession>A0A8T2THR3</accession>
<dbReference type="Proteomes" id="UP000825935">
    <property type="component" value="Chromosome 13"/>
</dbReference>
<protein>
    <submittedName>
        <fullName evidence="3">Uncharacterized protein</fullName>
    </submittedName>
</protein>
<dbReference type="EMBL" id="CM035418">
    <property type="protein sequence ID" value="KAH7421316.1"/>
    <property type="molecule type" value="Genomic_DNA"/>
</dbReference>
<evidence type="ECO:0000313" key="3">
    <source>
        <dbReference type="EMBL" id="KAH7421316.1"/>
    </source>
</evidence>
<gene>
    <name evidence="3" type="ORF">KP509_13G050500</name>
</gene>
<dbReference type="Pfam" id="PF02545">
    <property type="entry name" value="Maf"/>
    <property type="match status" value="1"/>
</dbReference>
<dbReference type="HAMAP" id="MF_00528">
    <property type="entry name" value="Maf"/>
    <property type="match status" value="1"/>
</dbReference>
<dbReference type="SUPFAM" id="SSF52972">
    <property type="entry name" value="ITPase-like"/>
    <property type="match status" value="1"/>
</dbReference>
<evidence type="ECO:0000313" key="4">
    <source>
        <dbReference type="Proteomes" id="UP000825935"/>
    </source>
</evidence>
<organism evidence="3 4">
    <name type="scientific">Ceratopteris richardii</name>
    <name type="common">Triangle waterfern</name>
    <dbReference type="NCBI Taxonomy" id="49495"/>
    <lineage>
        <taxon>Eukaryota</taxon>
        <taxon>Viridiplantae</taxon>
        <taxon>Streptophyta</taxon>
        <taxon>Embryophyta</taxon>
        <taxon>Tracheophyta</taxon>
        <taxon>Polypodiopsida</taxon>
        <taxon>Polypodiidae</taxon>
        <taxon>Polypodiales</taxon>
        <taxon>Pteridineae</taxon>
        <taxon>Pteridaceae</taxon>
        <taxon>Parkerioideae</taxon>
        <taxon>Ceratopteris</taxon>
    </lineage>
</organism>